<feature type="transmembrane region" description="Helical" evidence="7">
    <location>
        <begin position="135"/>
        <end position="156"/>
    </location>
</feature>
<dbReference type="PANTHER" id="PTHR42810">
    <property type="entry name" value="PURINE PERMEASE C1399.01C-RELATED"/>
    <property type="match status" value="1"/>
</dbReference>
<dbReference type="PANTHER" id="PTHR42810:SF2">
    <property type="entry name" value="PURINE PERMEASE C1399.01C-RELATED"/>
    <property type="match status" value="1"/>
</dbReference>
<evidence type="ECO:0000256" key="5">
    <source>
        <dbReference type="ARBA" id="ARBA00022989"/>
    </source>
</evidence>
<accession>D5GNU6</accession>
<organism evidence="8 9">
    <name type="scientific">Tuber melanosporum (strain Mel28)</name>
    <name type="common">Perigord black truffle</name>
    <dbReference type="NCBI Taxonomy" id="656061"/>
    <lineage>
        <taxon>Eukaryota</taxon>
        <taxon>Fungi</taxon>
        <taxon>Dikarya</taxon>
        <taxon>Ascomycota</taxon>
        <taxon>Pezizomycotina</taxon>
        <taxon>Pezizomycetes</taxon>
        <taxon>Pezizales</taxon>
        <taxon>Tuberaceae</taxon>
        <taxon>Tuber</taxon>
    </lineage>
</organism>
<evidence type="ECO:0000256" key="6">
    <source>
        <dbReference type="ARBA" id="ARBA00023136"/>
    </source>
</evidence>
<dbReference type="Proteomes" id="UP000006911">
    <property type="component" value="Unassembled WGS sequence"/>
</dbReference>
<dbReference type="GO" id="GO:0005886">
    <property type="term" value="C:plasma membrane"/>
    <property type="evidence" value="ECO:0007669"/>
    <property type="project" value="TreeGrafter"/>
</dbReference>
<keyword evidence="5 7" id="KW-1133">Transmembrane helix</keyword>
<keyword evidence="9" id="KW-1185">Reference proteome</keyword>
<feature type="transmembrane region" description="Helical" evidence="7">
    <location>
        <begin position="163"/>
        <end position="182"/>
    </location>
</feature>
<keyword evidence="3" id="KW-0813">Transport</keyword>
<dbReference type="GO" id="GO:0042907">
    <property type="term" value="F:xanthine transmembrane transporter activity"/>
    <property type="evidence" value="ECO:0007669"/>
    <property type="project" value="TreeGrafter"/>
</dbReference>
<dbReference type="OMA" id="GLGFDWN"/>
<reference evidence="8 9" key="1">
    <citation type="journal article" date="2010" name="Nature">
        <title>Perigord black truffle genome uncovers evolutionary origins and mechanisms of symbiosis.</title>
        <authorList>
            <person name="Martin F."/>
            <person name="Kohler A."/>
            <person name="Murat C."/>
            <person name="Balestrini R."/>
            <person name="Coutinho P.M."/>
            <person name="Jaillon O."/>
            <person name="Montanini B."/>
            <person name="Morin E."/>
            <person name="Noel B."/>
            <person name="Percudani R."/>
            <person name="Porcel B."/>
            <person name="Rubini A."/>
            <person name="Amicucci A."/>
            <person name="Amselem J."/>
            <person name="Anthouard V."/>
            <person name="Arcioni S."/>
            <person name="Artiguenave F."/>
            <person name="Aury J.M."/>
            <person name="Ballario P."/>
            <person name="Bolchi A."/>
            <person name="Brenna A."/>
            <person name="Brun A."/>
            <person name="Buee M."/>
            <person name="Cantarel B."/>
            <person name="Chevalier G."/>
            <person name="Couloux A."/>
            <person name="Da Silva C."/>
            <person name="Denoeud F."/>
            <person name="Duplessis S."/>
            <person name="Ghignone S."/>
            <person name="Hilselberger B."/>
            <person name="Iotti M."/>
            <person name="Marcais B."/>
            <person name="Mello A."/>
            <person name="Miranda M."/>
            <person name="Pacioni G."/>
            <person name="Quesneville H."/>
            <person name="Riccioni C."/>
            <person name="Ruotolo R."/>
            <person name="Splivallo R."/>
            <person name="Stocchi V."/>
            <person name="Tisserant E."/>
            <person name="Viscomi A.R."/>
            <person name="Zambonelli A."/>
            <person name="Zampieri E."/>
            <person name="Henrissat B."/>
            <person name="Lebrun M.H."/>
            <person name="Paolocci F."/>
            <person name="Bonfante P."/>
            <person name="Ottonello S."/>
            <person name="Wincker P."/>
        </authorList>
    </citation>
    <scope>NUCLEOTIDE SEQUENCE [LARGE SCALE GENOMIC DNA]</scope>
    <source>
        <strain evidence="8 9">Mel28</strain>
    </source>
</reference>
<feature type="transmembrane region" description="Helical" evidence="7">
    <location>
        <begin position="59"/>
        <end position="81"/>
    </location>
</feature>
<feature type="transmembrane region" description="Helical" evidence="7">
    <location>
        <begin position="413"/>
        <end position="434"/>
    </location>
</feature>
<dbReference type="HOGENOM" id="CLU_017959_7_1_1"/>
<evidence type="ECO:0000256" key="4">
    <source>
        <dbReference type="ARBA" id="ARBA00022692"/>
    </source>
</evidence>
<dbReference type="RefSeq" id="XP_002841998.1">
    <property type="nucleotide sequence ID" value="XM_002841952.1"/>
</dbReference>
<dbReference type="EMBL" id="FN430369">
    <property type="protein sequence ID" value="CAZ86189.1"/>
    <property type="molecule type" value="Genomic_DNA"/>
</dbReference>
<dbReference type="GeneID" id="9182823"/>
<comment type="similarity">
    <text evidence="2">Belongs to the nucleobase:cation symporter-2 (NCS2) (TC 2.A.40) family.</text>
</comment>
<dbReference type="eggNOG" id="KOG1292">
    <property type="taxonomic scope" value="Eukaryota"/>
</dbReference>
<feature type="transmembrane region" description="Helical" evidence="7">
    <location>
        <begin position="288"/>
        <end position="311"/>
    </location>
</feature>
<evidence type="ECO:0000313" key="9">
    <source>
        <dbReference type="Proteomes" id="UP000006911"/>
    </source>
</evidence>
<feature type="transmembrane region" description="Helical" evidence="7">
    <location>
        <begin position="218"/>
        <end position="237"/>
    </location>
</feature>
<dbReference type="InterPro" id="IPR006043">
    <property type="entry name" value="NCS2"/>
</dbReference>
<feature type="transmembrane region" description="Helical" evidence="7">
    <location>
        <begin position="385"/>
        <end position="407"/>
    </location>
</feature>
<evidence type="ECO:0000256" key="2">
    <source>
        <dbReference type="ARBA" id="ARBA00008821"/>
    </source>
</evidence>
<dbReference type="KEGG" id="tml:GSTUM_00011512001"/>
<feature type="transmembrane region" description="Helical" evidence="7">
    <location>
        <begin position="249"/>
        <end position="268"/>
    </location>
</feature>
<name>D5GNU6_TUBMM</name>
<evidence type="ECO:0000256" key="1">
    <source>
        <dbReference type="ARBA" id="ARBA00004141"/>
    </source>
</evidence>
<sequence>MREPRRPAPFFGLDDQLPVLLAVLLGFQHALSMVAGIVTPPMILGGAGGANLPVAVQQYLVSTSLIVCGILSAIQITRFHIWGTPYVPGANCPGEVGTTFAIIPVAEGALDQMYANGQVRSRYANYDYFLPNLNLGAILGTGCVCALLEIALSFVPPRVLRRIFPPLVTGPAVMLVGVKLIASGFKNWAGGSGPCALMPEKGFFSLCPNTGAPHPLPWGSAQFIGLGFSVFITIIICERFGSPIMQSTSVAIGLLVGCVIAAATGYFSKMNIDLAPAVSFIWVHTFKLSIYGPLVLPTLAVYVILVCEVIGDVTATCDVSKLDVDGKMFDSRIQGGLLADGINGFLASLATMTPMSTYAQNNAWITPLPDHPGVIALTRCANRGAGYGCCFFLILMGIFSKFAASLVAIPPSVLGGMTTFLFCSVAVSGMRIASTMPFTRRSKRFFIQFPPFIPLSLFPRSVHTR</sequence>
<evidence type="ECO:0000256" key="3">
    <source>
        <dbReference type="ARBA" id="ARBA00022448"/>
    </source>
</evidence>
<keyword evidence="6 7" id="KW-0472">Membrane</keyword>
<dbReference type="NCBIfam" id="TIGR00801">
    <property type="entry name" value="ncs2"/>
    <property type="match status" value="1"/>
</dbReference>
<dbReference type="Pfam" id="PF00860">
    <property type="entry name" value="Xan_ur_permease"/>
    <property type="match status" value="1"/>
</dbReference>
<dbReference type="InterPro" id="IPR006042">
    <property type="entry name" value="Xan_ur_permease"/>
</dbReference>
<dbReference type="InParanoid" id="D5GNU6"/>
<evidence type="ECO:0000256" key="7">
    <source>
        <dbReference type="SAM" id="Phobius"/>
    </source>
</evidence>
<evidence type="ECO:0000313" key="8">
    <source>
        <dbReference type="EMBL" id="CAZ86189.1"/>
    </source>
</evidence>
<protein>
    <submittedName>
        <fullName evidence="8">(Perigord truffle) hypothetical protein</fullName>
    </submittedName>
</protein>
<keyword evidence="4 7" id="KW-0812">Transmembrane</keyword>
<feature type="transmembrane region" description="Helical" evidence="7">
    <location>
        <begin position="20"/>
        <end position="47"/>
    </location>
</feature>
<proteinExistence type="inferred from homology"/>
<dbReference type="AlphaFoldDB" id="D5GNU6"/>
<dbReference type="GO" id="GO:0000324">
    <property type="term" value="C:fungal-type vacuole"/>
    <property type="evidence" value="ECO:0007669"/>
    <property type="project" value="TreeGrafter"/>
</dbReference>
<gene>
    <name evidence="8" type="ORF">GSTUM_00011512001</name>
</gene>
<dbReference type="STRING" id="656061.D5GNU6"/>
<comment type="subcellular location">
    <subcellularLocation>
        <location evidence="1">Membrane</location>
        <topology evidence="1">Multi-pass membrane protein</topology>
    </subcellularLocation>
</comment>